<feature type="region of interest" description="Disordered" evidence="1">
    <location>
        <begin position="356"/>
        <end position="401"/>
    </location>
</feature>
<evidence type="ECO:0000313" key="3">
    <source>
        <dbReference type="Proteomes" id="UP000701801"/>
    </source>
</evidence>
<dbReference type="AlphaFoldDB" id="A0A9N9LMK7"/>
<comment type="caution">
    <text evidence="2">The sequence shown here is derived from an EMBL/GenBank/DDBJ whole genome shotgun (WGS) entry which is preliminary data.</text>
</comment>
<name>A0A9N9LMK7_9HELO</name>
<reference evidence="2" key="1">
    <citation type="submission" date="2021-07" db="EMBL/GenBank/DDBJ databases">
        <authorList>
            <person name="Durling M."/>
        </authorList>
    </citation>
    <scope>NUCLEOTIDE SEQUENCE</scope>
</reference>
<dbReference type="EMBL" id="CAJVRM010000239">
    <property type="protein sequence ID" value="CAG8977929.1"/>
    <property type="molecule type" value="Genomic_DNA"/>
</dbReference>
<gene>
    <name evidence="2" type="ORF">HYALB_00001809</name>
</gene>
<keyword evidence="3" id="KW-1185">Reference proteome</keyword>
<feature type="compositionally biased region" description="Basic and acidic residues" evidence="1">
    <location>
        <begin position="252"/>
        <end position="286"/>
    </location>
</feature>
<evidence type="ECO:0000313" key="2">
    <source>
        <dbReference type="EMBL" id="CAG8977929.1"/>
    </source>
</evidence>
<dbReference type="Proteomes" id="UP000701801">
    <property type="component" value="Unassembled WGS sequence"/>
</dbReference>
<organism evidence="2 3">
    <name type="scientific">Hymenoscyphus albidus</name>
    <dbReference type="NCBI Taxonomy" id="595503"/>
    <lineage>
        <taxon>Eukaryota</taxon>
        <taxon>Fungi</taxon>
        <taxon>Dikarya</taxon>
        <taxon>Ascomycota</taxon>
        <taxon>Pezizomycotina</taxon>
        <taxon>Leotiomycetes</taxon>
        <taxon>Helotiales</taxon>
        <taxon>Helotiaceae</taxon>
        <taxon>Hymenoscyphus</taxon>
    </lineage>
</organism>
<proteinExistence type="predicted"/>
<feature type="region of interest" description="Disordered" evidence="1">
    <location>
        <begin position="252"/>
        <end position="287"/>
    </location>
</feature>
<dbReference type="OrthoDB" id="3533338at2759"/>
<feature type="compositionally biased region" description="Pro residues" evidence="1">
    <location>
        <begin position="356"/>
        <end position="378"/>
    </location>
</feature>
<evidence type="ECO:0000256" key="1">
    <source>
        <dbReference type="SAM" id="MobiDB-lite"/>
    </source>
</evidence>
<sequence length="517" mass="56771">MVSDPGATSFPNDGIDILLGPDVGKHLADDFQSSQCKRAITLTCQENILAVLNTDDSVELQARQIPSIGPGVKVIGLYFSYLAHLWARIQEDELKIHPAPRLQLSALHYPKADHYQIASCQGDDSPDRAVFATTVGDIHAVTVTLTAIAPPESATMPPPTWTKSPEGQRRSLRAMLMSGHIWTQLWRSLLILGDIPFDTLPPNVQDTIDSIKLWSESFRADFPIEKVDRIIIALSGVVSRRMGGRPIDKVKVYRQQQDQKQKEEADKKEKVEEEEKKKQCPPDDRTPFCANCGGDGISPFTFNTCPGDPQNNNNLQGCKCLPRGDIRAFNPYGSLDAALLVWQSIFNTKTISPPVPVPAPPPPPSSPSPPPPPPPLPAPSLSGQTCYQKADFSEPGTGDIDSKAQNAYSRQFCKDWEDQKMTSTSPALKRNPKDVSFSSTNPYKPYHFTISWIKDCQTAAVEQSVQLPLGPEHALGANCELFVRENFLHCNNGGVGGYRDAGCLRYSLSATRDIDAA</sequence>
<accession>A0A9N9LMK7</accession>
<protein>
    <submittedName>
        <fullName evidence="2">Uncharacterized protein</fullName>
    </submittedName>
</protein>